<sequence>MPKVTSEVVSPKGSHPNVLKRNQACHQCRRRKLYSDAKRPCSTCIRSHAHAVSHALAGVELPAEPECTYDEAAEATTPSSEGPRSRYERLENRINELESLLRQKEQRGANQFPGQQDTRRYPRSPFTMHALPSSMLTGFGDNSRFQPSLRSEAPFGPHYGNQGRREDVDAYSESAPPLAARIDTTTPPTHGTSPDNAASSSVTGIVWAAWPPNLPSPDLVRHLVEAFFAFHPHATRLFHAPTFLTSLSLPPNQPGFPNAAVLHAICALGSLYTAAVSSPPRPNLSEEPPEELFTKRYRSRQGRSETFADVQASYAKDLCEEQLSMGEHLFEVLQASIILTWYYWAHARWCDVYLASSCVMRLSVAEGLCSCPPFHTIANSTRPLSLLPRATTVIEDEMRRNAFWLAYCAERLHGCGNGWALCLDDMDVSQLLPIRGDQFLHGSFSPPGNRLWSHSKEIFHRHLGDQTDPFVLYVKAAMLISRVKNFNLRYRARQYAGDVSTIPSDTSNPLHPNDPRKTAAFIELEGDIASFRRSFPKNLSDPIKGNTVDSHLYTACLVPHIALILLHEPHAELDHEGCMSARRILDSARGSLDLIYAIMSTSYDVSLLDNFVPFAWFMAGRVLVRFLEAAQLANGQEEIPKLVNEILCIRVAMAKMGERLPLAYRYAGMLTNVLVQKCGEVSAPSVNALAPRWPMIPQATMTAAYYEVAEGGPHFELSVKTNLELPSDGC</sequence>
<dbReference type="CDD" id="cd12148">
    <property type="entry name" value="fungal_TF_MHR"/>
    <property type="match status" value="1"/>
</dbReference>
<dbReference type="AlphaFoldDB" id="S7QMD8"/>
<evidence type="ECO:0000256" key="2">
    <source>
        <dbReference type="ARBA" id="ARBA00022723"/>
    </source>
</evidence>
<dbReference type="Gene3D" id="4.10.240.10">
    <property type="entry name" value="Zn(2)-C6 fungal-type DNA-binding domain"/>
    <property type="match status" value="1"/>
</dbReference>
<dbReference type="eggNOG" id="ENOG502SJSD">
    <property type="taxonomic scope" value="Eukaryota"/>
</dbReference>
<feature type="compositionally biased region" description="Polar residues" evidence="6">
    <location>
        <begin position="183"/>
        <end position="198"/>
    </location>
</feature>
<dbReference type="HOGENOM" id="CLU_009416_0_0_1"/>
<dbReference type="EMBL" id="KB469296">
    <property type="protein sequence ID" value="EPQ60726.1"/>
    <property type="molecule type" value="Genomic_DNA"/>
</dbReference>
<keyword evidence="2" id="KW-0479">Metal-binding</keyword>
<protein>
    <recommendedName>
        <fullName evidence="7">Xylanolytic transcriptional activator regulatory domain-containing protein</fullName>
    </recommendedName>
</protein>
<evidence type="ECO:0000256" key="1">
    <source>
        <dbReference type="ARBA" id="ARBA00004123"/>
    </source>
</evidence>
<dbReference type="CDD" id="cd00067">
    <property type="entry name" value="GAL4"/>
    <property type="match status" value="1"/>
</dbReference>
<dbReference type="InterPro" id="IPR007219">
    <property type="entry name" value="XnlR_reg_dom"/>
</dbReference>
<evidence type="ECO:0000256" key="3">
    <source>
        <dbReference type="ARBA" id="ARBA00023015"/>
    </source>
</evidence>
<dbReference type="InterPro" id="IPR036864">
    <property type="entry name" value="Zn2-C6_fun-type_DNA-bd_sf"/>
</dbReference>
<dbReference type="GO" id="GO:0005634">
    <property type="term" value="C:nucleus"/>
    <property type="evidence" value="ECO:0007669"/>
    <property type="project" value="UniProtKB-SubCell"/>
</dbReference>
<dbReference type="SMART" id="SM00906">
    <property type="entry name" value="Fungal_trans"/>
    <property type="match status" value="1"/>
</dbReference>
<dbReference type="InterPro" id="IPR050815">
    <property type="entry name" value="TF_fung"/>
</dbReference>
<keyword evidence="5" id="KW-0539">Nucleus</keyword>
<dbReference type="Proteomes" id="UP000030669">
    <property type="component" value="Unassembled WGS sequence"/>
</dbReference>
<dbReference type="InterPro" id="IPR001138">
    <property type="entry name" value="Zn2Cys6_DnaBD"/>
</dbReference>
<keyword evidence="9" id="KW-1185">Reference proteome</keyword>
<evidence type="ECO:0000259" key="7">
    <source>
        <dbReference type="SMART" id="SM00906"/>
    </source>
</evidence>
<feature type="region of interest" description="Disordered" evidence="6">
    <location>
        <begin position="105"/>
        <end position="124"/>
    </location>
</feature>
<dbReference type="GO" id="GO:0000981">
    <property type="term" value="F:DNA-binding transcription factor activity, RNA polymerase II-specific"/>
    <property type="evidence" value="ECO:0007669"/>
    <property type="project" value="InterPro"/>
</dbReference>
<dbReference type="OMA" id="ISVAHCQ"/>
<dbReference type="GO" id="GO:0008270">
    <property type="term" value="F:zinc ion binding"/>
    <property type="evidence" value="ECO:0007669"/>
    <property type="project" value="InterPro"/>
</dbReference>
<dbReference type="KEGG" id="gtr:GLOTRDRAFT_135357"/>
<reference evidence="8 9" key="1">
    <citation type="journal article" date="2012" name="Science">
        <title>The Paleozoic origin of enzymatic lignin decomposition reconstructed from 31 fungal genomes.</title>
        <authorList>
            <person name="Floudas D."/>
            <person name="Binder M."/>
            <person name="Riley R."/>
            <person name="Barry K."/>
            <person name="Blanchette R.A."/>
            <person name="Henrissat B."/>
            <person name="Martinez A.T."/>
            <person name="Otillar R."/>
            <person name="Spatafora J.W."/>
            <person name="Yadav J.S."/>
            <person name="Aerts A."/>
            <person name="Benoit I."/>
            <person name="Boyd A."/>
            <person name="Carlson A."/>
            <person name="Copeland A."/>
            <person name="Coutinho P.M."/>
            <person name="de Vries R.P."/>
            <person name="Ferreira P."/>
            <person name="Findley K."/>
            <person name="Foster B."/>
            <person name="Gaskell J."/>
            <person name="Glotzer D."/>
            <person name="Gorecki P."/>
            <person name="Heitman J."/>
            <person name="Hesse C."/>
            <person name="Hori C."/>
            <person name="Igarashi K."/>
            <person name="Jurgens J.A."/>
            <person name="Kallen N."/>
            <person name="Kersten P."/>
            <person name="Kohler A."/>
            <person name="Kuees U."/>
            <person name="Kumar T.K.A."/>
            <person name="Kuo A."/>
            <person name="LaButti K."/>
            <person name="Larrondo L.F."/>
            <person name="Lindquist E."/>
            <person name="Ling A."/>
            <person name="Lombard V."/>
            <person name="Lucas S."/>
            <person name="Lundell T."/>
            <person name="Martin R."/>
            <person name="McLaughlin D.J."/>
            <person name="Morgenstern I."/>
            <person name="Morin E."/>
            <person name="Murat C."/>
            <person name="Nagy L.G."/>
            <person name="Nolan M."/>
            <person name="Ohm R.A."/>
            <person name="Patyshakuliyeva A."/>
            <person name="Rokas A."/>
            <person name="Ruiz-Duenas F.J."/>
            <person name="Sabat G."/>
            <person name="Salamov A."/>
            <person name="Samejima M."/>
            <person name="Schmutz J."/>
            <person name="Slot J.C."/>
            <person name="St John F."/>
            <person name="Stenlid J."/>
            <person name="Sun H."/>
            <person name="Sun S."/>
            <person name="Syed K."/>
            <person name="Tsang A."/>
            <person name="Wiebenga A."/>
            <person name="Young D."/>
            <person name="Pisabarro A."/>
            <person name="Eastwood D.C."/>
            <person name="Martin F."/>
            <person name="Cullen D."/>
            <person name="Grigoriev I.V."/>
            <person name="Hibbett D.S."/>
        </authorList>
    </citation>
    <scope>NUCLEOTIDE SEQUENCE [LARGE SCALE GENOMIC DNA]</scope>
    <source>
        <strain evidence="8 9">ATCC 11539</strain>
    </source>
</reference>
<evidence type="ECO:0000256" key="4">
    <source>
        <dbReference type="ARBA" id="ARBA00023163"/>
    </source>
</evidence>
<feature type="domain" description="Xylanolytic transcriptional activator regulatory" evidence="7">
    <location>
        <begin position="352"/>
        <end position="439"/>
    </location>
</feature>
<feature type="region of interest" description="Disordered" evidence="6">
    <location>
        <begin position="179"/>
        <end position="198"/>
    </location>
</feature>
<dbReference type="OrthoDB" id="39175at2759"/>
<accession>S7QMD8</accession>
<evidence type="ECO:0000256" key="6">
    <source>
        <dbReference type="SAM" id="MobiDB-lite"/>
    </source>
</evidence>
<evidence type="ECO:0000313" key="8">
    <source>
        <dbReference type="EMBL" id="EPQ60726.1"/>
    </source>
</evidence>
<dbReference type="GO" id="GO:0006351">
    <property type="term" value="P:DNA-templated transcription"/>
    <property type="evidence" value="ECO:0007669"/>
    <property type="project" value="InterPro"/>
</dbReference>
<gene>
    <name evidence="8" type="ORF">GLOTRDRAFT_135357</name>
</gene>
<dbReference type="GO" id="GO:0003677">
    <property type="term" value="F:DNA binding"/>
    <property type="evidence" value="ECO:0007669"/>
    <property type="project" value="InterPro"/>
</dbReference>
<keyword evidence="4" id="KW-0804">Transcription</keyword>
<dbReference type="GeneID" id="19303302"/>
<comment type="subcellular location">
    <subcellularLocation>
        <location evidence="1">Nucleus</location>
    </subcellularLocation>
</comment>
<evidence type="ECO:0000256" key="5">
    <source>
        <dbReference type="ARBA" id="ARBA00023242"/>
    </source>
</evidence>
<dbReference type="Pfam" id="PF04082">
    <property type="entry name" value="Fungal_trans"/>
    <property type="match status" value="1"/>
</dbReference>
<dbReference type="PANTHER" id="PTHR47338:SF29">
    <property type="entry name" value="ZN(2)-C6 FUNGAL-TYPE DOMAIN-CONTAINING PROTEIN"/>
    <property type="match status" value="1"/>
</dbReference>
<feature type="region of interest" description="Disordered" evidence="6">
    <location>
        <begin position="141"/>
        <end position="173"/>
    </location>
</feature>
<organism evidence="8 9">
    <name type="scientific">Gloeophyllum trabeum (strain ATCC 11539 / FP-39264 / Madison 617)</name>
    <name type="common">Brown rot fungus</name>
    <dbReference type="NCBI Taxonomy" id="670483"/>
    <lineage>
        <taxon>Eukaryota</taxon>
        <taxon>Fungi</taxon>
        <taxon>Dikarya</taxon>
        <taxon>Basidiomycota</taxon>
        <taxon>Agaricomycotina</taxon>
        <taxon>Agaricomycetes</taxon>
        <taxon>Gloeophyllales</taxon>
        <taxon>Gloeophyllaceae</taxon>
        <taxon>Gloeophyllum</taxon>
    </lineage>
</organism>
<dbReference type="PANTHER" id="PTHR47338">
    <property type="entry name" value="ZN(II)2CYS6 TRANSCRIPTION FACTOR (EUROFUNG)-RELATED"/>
    <property type="match status" value="1"/>
</dbReference>
<name>S7QMD8_GLOTA</name>
<dbReference type="STRING" id="670483.S7QMD8"/>
<dbReference type="RefSeq" id="XP_007861065.1">
    <property type="nucleotide sequence ID" value="XM_007862874.1"/>
</dbReference>
<keyword evidence="3" id="KW-0805">Transcription regulation</keyword>
<evidence type="ECO:0000313" key="9">
    <source>
        <dbReference type="Proteomes" id="UP000030669"/>
    </source>
</evidence>
<proteinExistence type="predicted"/>